<keyword evidence="3" id="KW-1185">Reference proteome</keyword>
<feature type="compositionally biased region" description="Polar residues" evidence="1">
    <location>
        <begin position="89"/>
        <end position="99"/>
    </location>
</feature>
<name>A0A9P6CWB2_9AGAR</name>
<feature type="compositionally biased region" description="Polar residues" evidence="1">
    <location>
        <begin position="331"/>
        <end position="340"/>
    </location>
</feature>
<reference evidence="2" key="1">
    <citation type="submission" date="2020-11" db="EMBL/GenBank/DDBJ databases">
        <authorList>
            <consortium name="DOE Joint Genome Institute"/>
            <person name="Ahrendt S."/>
            <person name="Riley R."/>
            <person name="Andreopoulos W."/>
            <person name="Labutti K."/>
            <person name="Pangilinan J."/>
            <person name="Ruiz-Duenas F.J."/>
            <person name="Barrasa J.M."/>
            <person name="Sanchez-Garcia M."/>
            <person name="Camarero S."/>
            <person name="Miyauchi S."/>
            <person name="Serrano A."/>
            <person name="Linde D."/>
            <person name="Babiker R."/>
            <person name="Drula E."/>
            <person name="Ayuso-Fernandez I."/>
            <person name="Pacheco R."/>
            <person name="Padilla G."/>
            <person name="Ferreira P."/>
            <person name="Barriuso J."/>
            <person name="Kellner H."/>
            <person name="Castanera R."/>
            <person name="Alfaro M."/>
            <person name="Ramirez L."/>
            <person name="Pisabarro A.G."/>
            <person name="Kuo A."/>
            <person name="Tritt A."/>
            <person name="Lipzen A."/>
            <person name="He G."/>
            <person name="Yan M."/>
            <person name="Ng V."/>
            <person name="Cullen D."/>
            <person name="Martin F."/>
            <person name="Rosso M.-N."/>
            <person name="Henrissat B."/>
            <person name="Hibbett D."/>
            <person name="Martinez A.T."/>
            <person name="Grigoriev I.V."/>
        </authorList>
    </citation>
    <scope>NUCLEOTIDE SEQUENCE</scope>
    <source>
        <strain evidence="2">CIRM-BRFM 674</strain>
    </source>
</reference>
<dbReference type="Proteomes" id="UP000807469">
    <property type="component" value="Unassembled WGS sequence"/>
</dbReference>
<feature type="region of interest" description="Disordered" evidence="1">
    <location>
        <begin position="351"/>
        <end position="378"/>
    </location>
</feature>
<feature type="compositionally biased region" description="Low complexity" evidence="1">
    <location>
        <begin position="241"/>
        <end position="252"/>
    </location>
</feature>
<feature type="region of interest" description="Disordered" evidence="1">
    <location>
        <begin position="321"/>
        <end position="340"/>
    </location>
</feature>
<feature type="region of interest" description="Disordered" evidence="1">
    <location>
        <begin position="198"/>
        <end position="270"/>
    </location>
</feature>
<feature type="region of interest" description="Disordered" evidence="1">
    <location>
        <begin position="89"/>
        <end position="140"/>
    </location>
</feature>
<proteinExistence type="predicted"/>
<organism evidence="2 3">
    <name type="scientific">Pholiota conissans</name>
    <dbReference type="NCBI Taxonomy" id="109636"/>
    <lineage>
        <taxon>Eukaryota</taxon>
        <taxon>Fungi</taxon>
        <taxon>Dikarya</taxon>
        <taxon>Basidiomycota</taxon>
        <taxon>Agaricomycotina</taxon>
        <taxon>Agaricomycetes</taxon>
        <taxon>Agaricomycetidae</taxon>
        <taxon>Agaricales</taxon>
        <taxon>Agaricineae</taxon>
        <taxon>Strophariaceae</taxon>
        <taxon>Pholiota</taxon>
    </lineage>
</organism>
<sequence length="482" mass="52375">MDDKPYTTADEDPFNVQPYIEEVPVKSITRKRSSMLDKWILEQQAQSPKEEFQMQLPEPKFPLFSTLASSSNPYLAYPGLSRTWQAATQAETDSASINSYDLVDDDDIPSNAGQELPSQEGPSTPIPARTHKSRHSITPSLRTISLTFRNSSPSAPSAANMETASRVLSRLSLFPPRTPRSSTGPSVVAEATATLTAQHARSSSLSTLSCSASQQPTPKSPPPAPSSSSKWRPTVLGHFNQSSTSQISIGTSEANYTPSRPSVSSGDTYATSTASRTTTIFESNIPSTPSKLSLFDSLRLRTSRSPRSASASTFSVASTSSVRLSTSASTQEGSCSKNSVASRRIPFAPLSTNSTLDNVDDEEDLDPPPTYRFNKHEPMASYSSNSTLKRVKFSSLGSRTGRKKKKLIISGIGVAEVRKFEGIKRWCESFGDIRQINRMPNGDLQIDFRDPEVADTVCRVRAKVFIAGVGSVQLSWIAGNKR</sequence>
<feature type="compositionally biased region" description="Polar residues" evidence="1">
    <location>
        <begin position="253"/>
        <end position="267"/>
    </location>
</feature>
<dbReference type="EMBL" id="MU155175">
    <property type="protein sequence ID" value="KAF9481657.1"/>
    <property type="molecule type" value="Genomic_DNA"/>
</dbReference>
<feature type="compositionally biased region" description="Low complexity" evidence="1">
    <location>
        <begin position="321"/>
        <end position="330"/>
    </location>
</feature>
<feature type="compositionally biased region" description="Low complexity" evidence="1">
    <location>
        <begin position="202"/>
        <end position="217"/>
    </location>
</feature>
<evidence type="ECO:0000313" key="3">
    <source>
        <dbReference type="Proteomes" id="UP000807469"/>
    </source>
</evidence>
<evidence type="ECO:0000313" key="2">
    <source>
        <dbReference type="EMBL" id="KAF9481657.1"/>
    </source>
</evidence>
<dbReference type="AlphaFoldDB" id="A0A9P6CWB2"/>
<comment type="caution">
    <text evidence="2">The sequence shown here is derived from an EMBL/GenBank/DDBJ whole genome shotgun (WGS) entry which is preliminary data.</text>
</comment>
<gene>
    <name evidence="2" type="ORF">BDN70DRAFT_510758</name>
</gene>
<feature type="compositionally biased region" description="Polar residues" evidence="1">
    <location>
        <begin position="111"/>
        <end position="122"/>
    </location>
</feature>
<evidence type="ECO:0000256" key="1">
    <source>
        <dbReference type="SAM" id="MobiDB-lite"/>
    </source>
</evidence>
<dbReference type="OrthoDB" id="3071736at2759"/>
<evidence type="ECO:0008006" key="4">
    <source>
        <dbReference type="Google" id="ProtNLM"/>
    </source>
</evidence>
<protein>
    <recommendedName>
        <fullName evidence="4">RRM domain-containing protein</fullName>
    </recommendedName>
</protein>
<accession>A0A9P6CWB2</accession>